<proteinExistence type="predicted"/>
<dbReference type="InterPro" id="IPR052016">
    <property type="entry name" value="Bact_Sigma-Reg"/>
</dbReference>
<gene>
    <name evidence="9" type="ORF">DLD82_02315</name>
</gene>
<evidence type="ECO:0000256" key="6">
    <source>
        <dbReference type="ARBA" id="ARBA00023136"/>
    </source>
</evidence>
<dbReference type="GeneID" id="97607813"/>
<evidence type="ECO:0000259" key="8">
    <source>
        <dbReference type="SMART" id="SM00331"/>
    </source>
</evidence>
<dbReference type="RefSeq" id="WP_109939493.1">
    <property type="nucleotide sequence ID" value="NZ_CP176366.1"/>
</dbReference>
<dbReference type="AlphaFoldDB" id="A0A2V2NEA6"/>
<dbReference type="InterPro" id="IPR001932">
    <property type="entry name" value="PPM-type_phosphatase-like_dom"/>
</dbReference>
<feature type="transmembrane region" description="Helical" evidence="7">
    <location>
        <begin position="134"/>
        <end position="154"/>
    </location>
</feature>
<keyword evidence="3 7" id="KW-0812">Transmembrane</keyword>
<dbReference type="SUPFAM" id="SSF81606">
    <property type="entry name" value="PP2C-like"/>
    <property type="match status" value="1"/>
</dbReference>
<feature type="domain" description="PPM-type phosphatase" evidence="8">
    <location>
        <begin position="228"/>
        <end position="443"/>
    </location>
</feature>
<evidence type="ECO:0000256" key="3">
    <source>
        <dbReference type="ARBA" id="ARBA00022692"/>
    </source>
</evidence>
<keyword evidence="5 7" id="KW-1133">Transmembrane helix</keyword>
<dbReference type="Pfam" id="PF07228">
    <property type="entry name" value="SpoIIE"/>
    <property type="match status" value="1"/>
</dbReference>
<dbReference type="GO" id="GO:0016791">
    <property type="term" value="F:phosphatase activity"/>
    <property type="evidence" value="ECO:0007669"/>
    <property type="project" value="TreeGrafter"/>
</dbReference>
<evidence type="ECO:0000256" key="5">
    <source>
        <dbReference type="ARBA" id="ARBA00022989"/>
    </source>
</evidence>
<sequence length="447" mass="48904">MVFELERLVQLCDGVAVISLIAYFLTRTRYASVFVTRKFSRFSVLFMGLIGGLFYVYGIMTGVEIGPYFFSIQVLGPVIAGLIAGVMSGFLAGIFGMLLQVVTGHPLEPSGCLITLLSGIIGGLFRQWNKNELIRIPHVFLLGILIGIIQFSIGEKGIRPEVLMPGEVLEGILDVFLPTIAGLIIFVFIINNLRIEAENTHKSYRMEGEMQAARQIQLGSLPGKTFEWKNLKLAASLIPASYIGGDLYDYLELDDGGLYFALGDVSGKGVPAALLMSSTRMVLRSKLRETRDPCALVSEINRSFLEDGDSKQFITLIVGHINSDTGEVIFCNAGHPPPFIITPSGARVLESDGNLPAGIIEDESYVSQKITLNPGDLLTIVSDGVTEAERFEDLYGVSQVVEKLGQHPFLRPEEVVTLLNDEVKQWTGDNPMSDDSTILTIGFFPAQ</sequence>
<dbReference type="OrthoDB" id="117439at2157"/>
<name>A0A2V2NEA6_9EURY</name>
<dbReference type="EMBL" id="QGMZ01000006">
    <property type="protein sequence ID" value="PWR75916.1"/>
    <property type="molecule type" value="Genomic_DNA"/>
</dbReference>
<dbReference type="GO" id="GO:0005886">
    <property type="term" value="C:plasma membrane"/>
    <property type="evidence" value="ECO:0007669"/>
    <property type="project" value="UniProtKB-SubCell"/>
</dbReference>
<protein>
    <recommendedName>
        <fullName evidence="8">PPM-type phosphatase domain-containing protein</fullName>
    </recommendedName>
</protein>
<dbReference type="PANTHER" id="PTHR43156">
    <property type="entry name" value="STAGE II SPORULATION PROTEIN E-RELATED"/>
    <property type="match status" value="1"/>
</dbReference>
<dbReference type="InterPro" id="IPR036457">
    <property type="entry name" value="PPM-type-like_dom_sf"/>
</dbReference>
<organism evidence="9 10">
    <name type="scientific">Methanospirillum stamsii</name>
    <dbReference type="NCBI Taxonomy" id="1277351"/>
    <lineage>
        <taxon>Archaea</taxon>
        <taxon>Methanobacteriati</taxon>
        <taxon>Methanobacteriota</taxon>
        <taxon>Stenosarchaea group</taxon>
        <taxon>Methanomicrobia</taxon>
        <taxon>Methanomicrobiales</taxon>
        <taxon>Methanospirillaceae</taxon>
        <taxon>Methanospirillum</taxon>
    </lineage>
</organism>
<dbReference type="Pfam" id="PF07694">
    <property type="entry name" value="5TM-5TMR_LYT"/>
    <property type="match status" value="1"/>
</dbReference>
<feature type="transmembrane region" description="Helical" evidence="7">
    <location>
        <begin position="78"/>
        <end position="99"/>
    </location>
</feature>
<evidence type="ECO:0000313" key="9">
    <source>
        <dbReference type="EMBL" id="PWR75916.1"/>
    </source>
</evidence>
<keyword evidence="6 7" id="KW-0472">Membrane</keyword>
<keyword evidence="4" id="KW-0378">Hydrolase</keyword>
<feature type="transmembrane region" description="Helical" evidence="7">
    <location>
        <begin position="7"/>
        <end position="26"/>
    </location>
</feature>
<accession>A0A2V2NEA6</accession>
<comment type="subcellular location">
    <subcellularLocation>
        <location evidence="1">Cell membrane</location>
        <topology evidence="1">Multi-pass membrane protein</topology>
    </subcellularLocation>
</comment>
<comment type="caution">
    <text evidence="9">The sequence shown here is derived from an EMBL/GenBank/DDBJ whole genome shotgun (WGS) entry which is preliminary data.</text>
</comment>
<evidence type="ECO:0000256" key="1">
    <source>
        <dbReference type="ARBA" id="ARBA00004651"/>
    </source>
</evidence>
<dbReference type="SMART" id="SM00331">
    <property type="entry name" value="PP2C_SIG"/>
    <property type="match status" value="1"/>
</dbReference>
<dbReference type="Gene3D" id="3.60.40.10">
    <property type="entry name" value="PPM-type phosphatase domain"/>
    <property type="match status" value="1"/>
</dbReference>
<dbReference type="InterPro" id="IPR011620">
    <property type="entry name" value="Sig_transdc_His_kinase_LytS_TM"/>
</dbReference>
<dbReference type="GO" id="GO:0071555">
    <property type="term" value="P:cell wall organization"/>
    <property type="evidence" value="ECO:0007669"/>
    <property type="project" value="InterPro"/>
</dbReference>
<keyword evidence="10" id="KW-1185">Reference proteome</keyword>
<reference evidence="9 10" key="1">
    <citation type="submission" date="2018-05" db="EMBL/GenBank/DDBJ databases">
        <title>Draft genome of Methanospirillum stamsii Pt1.</title>
        <authorList>
            <person name="Dueholm M.S."/>
            <person name="Nielsen P.H."/>
            <person name="Bakmann L.F."/>
            <person name="Otzen D.E."/>
        </authorList>
    </citation>
    <scope>NUCLEOTIDE SEQUENCE [LARGE SCALE GENOMIC DNA]</scope>
    <source>
        <strain evidence="9 10">Pt1</strain>
    </source>
</reference>
<keyword evidence="2" id="KW-1003">Cell membrane</keyword>
<dbReference type="GO" id="GO:0000155">
    <property type="term" value="F:phosphorelay sensor kinase activity"/>
    <property type="evidence" value="ECO:0007669"/>
    <property type="project" value="InterPro"/>
</dbReference>
<feature type="transmembrane region" description="Helical" evidence="7">
    <location>
        <begin position="175"/>
        <end position="193"/>
    </location>
</feature>
<evidence type="ECO:0000256" key="4">
    <source>
        <dbReference type="ARBA" id="ARBA00022801"/>
    </source>
</evidence>
<dbReference type="Proteomes" id="UP000245934">
    <property type="component" value="Unassembled WGS sequence"/>
</dbReference>
<evidence type="ECO:0000256" key="7">
    <source>
        <dbReference type="SAM" id="Phobius"/>
    </source>
</evidence>
<evidence type="ECO:0000313" key="10">
    <source>
        <dbReference type="Proteomes" id="UP000245934"/>
    </source>
</evidence>
<dbReference type="PANTHER" id="PTHR43156:SF2">
    <property type="entry name" value="STAGE II SPORULATION PROTEIN E"/>
    <property type="match status" value="1"/>
</dbReference>
<feature type="transmembrane region" description="Helical" evidence="7">
    <location>
        <begin position="38"/>
        <end position="58"/>
    </location>
</feature>
<evidence type="ECO:0000256" key="2">
    <source>
        <dbReference type="ARBA" id="ARBA00022475"/>
    </source>
</evidence>